<evidence type="ECO:0000313" key="14">
    <source>
        <dbReference type="Proteomes" id="UP000195402"/>
    </source>
</evidence>
<gene>
    <name evidence="13" type="ORF">BVC80_9077g28</name>
</gene>
<keyword evidence="7" id="KW-0472">Membrane</keyword>
<dbReference type="Proteomes" id="UP000195402">
    <property type="component" value="Unassembled WGS sequence"/>
</dbReference>
<organism evidence="13 14">
    <name type="scientific">Macleaya cordata</name>
    <name type="common">Five-seeded plume-poppy</name>
    <name type="synonym">Bocconia cordata</name>
    <dbReference type="NCBI Taxonomy" id="56857"/>
    <lineage>
        <taxon>Eukaryota</taxon>
        <taxon>Viridiplantae</taxon>
        <taxon>Streptophyta</taxon>
        <taxon>Embryophyta</taxon>
        <taxon>Tracheophyta</taxon>
        <taxon>Spermatophyta</taxon>
        <taxon>Magnoliopsida</taxon>
        <taxon>Ranunculales</taxon>
        <taxon>Papaveraceae</taxon>
        <taxon>Papaveroideae</taxon>
        <taxon>Macleaya</taxon>
    </lineage>
</organism>
<reference evidence="13 14" key="1">
    <citation type="journal article" date="2017" name="Mol. Plant">
        <title>The Genome of Medicinal Plant Macleaya cordata Provides New Insights into Benzylisoquinoline Alkaloids Metabolism.</title>
        <authorList>
            <person name="Liu X."/>
            <person name="Liu Y."/>
            <person name="Huang P."/>
            <person name="Ma Y."/>
            <person name="Qing Z."/>
            <person name="Tang Q."/>
            <person name="Cao H."/>
            <person name="Cheng P."/>
            <person name="Zheng Y."/>
            <person name="Yuan Z."/>
            <person name="Zhou Y."/>
            <person name="Liu J."/>
            <person name="Tang Z."/>
            <person name="Zhuo Y."/>
            <person name="Zhang Y."/>
            <person name="Yu L."/>
            <person name="Huang J."/>
            <person name="Yang P."/>
            <person name="Peng Q."/>
            <person name="Zhang J."/>
            <person name="Jiang W."/>
            <person name="Zhang Z."/>
            <person name="Lin K."/>
            <person name="Ro D.K."/>
            <person name="Chen X."/>
            <person name="Xiong X."/>
            <person name="Shang Y."/>
            <person name="Huang S."/>
            <person name="Zeng J."/>
        </authorList>
    </citation>
    <scope>NUCLEOTIDE SEQUENCE [LARGE SCALE GENOMIC DNA]</scope>
    <source>
        <strain evidence="14">cv. BLH2017</strain>
        <tissue evidence="13">Root</tissue>
    </source>
</reference>
<comment type="catalytic activity">
    <reaction evidence="1 9">
        <text>a 1,2-diacyl-sn-glycero-3-phospho-(1D-myo-inositol-4,5-bisphosphate) + H2O = 1D-myo-inositol 1,4,5-trisphosphate + a 1,2-diacyl-sn-glycerol + H(+)</text>
        <dbReference type="Rhea" id="RHEA:33179"/>
        <dbReference type="ChEBI" id="CHEBI:15377"/>
        <dbReference type="ChEBI" id="CHEBI:15378"/>
        <dbReference type="ChEBI" id="CHEBI:17815"/>
        <dbReference type="ChEBI" id="CHEBI:58456"/>
        <dbReference type="ChEBI" id="CHEBI:203600"/>
        <dbReference type="EC" id="3.1.4.11"/>
    </reaction>
</comment>
<evidence type="ECO:0000256" key="10">
    <source>
        <dbReference type="SAM" id="MobiDB-lite"/>
    </source>
</evidence>
<dbReference type="Gene3D" id="1.10.238.10">
    <property type="entry name" value="EF-hand"/>
    <property type="match status" value="1"/>
</dbReference>
<dbReference type="SMART" id="SM00239">
    <property type="entry name" value="C2"/>
    <property type="match status" value="1"/>
</dbReference>
<dbReference type="SMART" id="SM00148">
    <property type="entry name" value="PLCXc"/>
    <property type="match status" value="1"/>
</dbReference>
<dbReference type="Gene3D" id="2.60.40.150">
    <property type="entry name" value="C2 domain"/>
    <property type="match status" value="1"/>
</dbReference>
<name>A0A200PLM0_MACCD</name>
<evidence type="ECO:0000256" key="2">
    <source>
        <dbReference type="ARBA" id="ARBA00004202"/>
    </source>
</evidence>
<dbReference type="Pfam" id="PF00388">
    <property type="entry name" value="PI-PLC-X"/>
    <property type="match status" value="1"/>
</dbReference>
<accession>A0A200PLM0</accession>
<dbReference type="AlphaFoldDB" id="A0A200PLM0"/>
<evidence type="ECO:0000256" key="1">
    <source>
        <dbReference type="ARBA" id="ARBA00001195"/>
    </source>
</evidence>
<dbReference type="SUPFAM" id="SSF51695">
    <property type="entry name" value="PLC-like phosphodiesterases"/>
    <property type="match status" value="1"/>
</dbReference>
<dbReference type="InterPro" id="IPR001711">
    <property type="entry name" value="PLipase_C_Pinositol-sp_Y"/>
</dbReference>
<dbReference type="GO" id="GO:0005886">
    <property type="term" value="C:plasma membrane"/>
    <property type="evidence" value="ECO:0007669"/>
    <property type="project" value="UniProtKB-SubCell"/>
</dbReference>
<evidence type="ECO:0000256" key="7">
    <source>
        <dbReference type="ARBA" id="ARBA00023136"/>
    </source>
</evidence>
<dbReference type="PROSITE" id="PS50004">
    <property type="entry name" value="C2"/>
    <property type="match status" value="1"/>
</dbReference>
<comment type="subcellular location">
    <subcellularLocation>
        <location evidence="2">Cell membrane</location>
        <topology evidence="2">Peripheral membrane protein</topology>
    </subcellularLocation>
</comment>
<dbReference type="SUPFAM" id="SSF47473">
    <property type="entry name" value="EF-hand"/>
    <property type="match status" value="1"/>
</dbReference>
<dbReference type="OrthoDB" id="269822at2759"/>
<dbReference type="InParanoid" id="A0A200PLM0"/>
<feature type="domain" description="C2" evidence="11">
    <location>
        <begin position="431"/>
        <end position="562"/>
    </location>
</feature>
<dbReference type="SMART" id="SM00149">
    <property type="entry name" value="PLCYc"/>
    <property type="match status" value="1"/>
</dbReference>
<dbReference type="SUPFAM" id="SSF49562">
    <property type="entry name" value="C2 domain (Calcium/lipid-binding domain, CaLB)"/>
    <property type="match status" value="1"/>
</dbReference>
<dbReference type="Gene3D" id="3.20.20.190">
    <property type="entry name" value="Phosphatidylinositol (PI) phosphodiesterase"/>
    <property type="match status" value="1"/>
</dbReference>
<dbReference type="FunCoup" id="A0A200PLM0">
    <property type="interactions" value="1162"/>
</dbReference>
<evidence type="ECO:0000256" key="3">
    <source>
        <dbReference type="ARBA" id="ARBA00012368"/>
    </source>
</evidence>
<dbReference type="Pfam" id="PF00168">
    <property type="entry name" value="C2"/>
    <property type="match status" value="1"/>
</dbReference>
<sequence length="580" mass="66880">MSKQSYMVCCCFRRIFKLRVAEPPEEIKALFNQYSDNGYMTVDQLQTFLIDYQGEKNVSKEDAQKIIDELRHLHNIFHRKGLHLEAFFKFLFSDSNPPLLPKVHHDMNAPLSHYFIYTGHNSYLTGNQLSSDCSDVPIIKALRKGVRVIELDLWPNSSKDNVDVVHGWTLTSRVELIKCLRSIKEHAFYVSPYPVVITLEDHLTPDLQTKVAEMLTKTFGGMLFIPGQDGSKEFHSPESLKYKILISTKPPKQGTNAKDNKEMETSSRREKEEAWGEEVPDLEGDNKHHDQEDDEDPDDEGEWKLQQTAPLKYEALIAIHGGKRKGEMDEVLRVVPDKVCRLSMSELKLKKAAETHKTHIVRFTQRNFLRVYPKGTRITSSNYNPLMGWIHGAQMVALNMQGYGRSLWLMHGMFRANGGCGYVKKPDFLLKADGPYHHVYHFRENLSVKKTLKVRVYMGEGWHLEFHHTHFDMCSPPDFYTRIGIAGVRKDSVTKQTKTIEDDWTPVWNEGFAFPLSVPELALLQIEVHEFDPIGRKDDFGGQTCLPVSEIRTGIRSVPLYSHKGEKFKYVKLLMQFEYV</sequence>
<dbReference type="STRING" id="56857.A0A200PLM0"/>
<dbReference type="PROSITE" id="PS50008">
    <property type="entry name" value="PIPLC_Y_DOMAIN"/>
    <property type="match status" value="1"/>
</dbReference>
<dbReference type="InterPro" id="IPR000008">
    <property type="entry name" value="C2_dom"/>
</dbReference>
<dbReference type="InterPro" id="IPR035892">
    <property type="entry name" value="C2_domain_sf"/>
</dbReference>
<dbReference type="GO" id="GO:0051209">
    <property type="term" value="P:release of sequestered calcium ion into cytosol"/>
    <property type="evidence" value="ECO:0007669"/>
    <property type="project" value="TreeGrafter"/>
</dbReference>
<evidence type="ECO:0000259" key="11">
    <source>
        <dbReference type="PROSITE" id="PS50004"/>
    </source>
</evidence>
<dbReference type="OMA" id="NCQLHVE"/>
<comment type="caution">
    <text evidence="13">The sequence shown here is derived from an EMBL/GenBank/DDBJ whole genome shotgun (WGS) entry which is preliminary data.</text>
</comment>
<dbReference type="InterPro" id="IPR001192">
    <property type="entry name" value="PI-PLC_fam"/>
</dbReference>
<dbReference type="GO" id="GO:0048015">
    <property type="term" value="P:phosphatidylinositol-mediated signaling"/>
    <property type="evidence" value="ECO:0007669"/>
    <property type="project" value="TreeGrafter"/>
</dbReference>
<dbReference type="InterPro" id="IPR017946">
    <property type="entry name" value="PLC-like_Pdiesterase_TIM-brl"/>
</dbReference>
<evidence type="ECO:0000313" key="13">
    <source>
        <dbReference type="EMBL" id="OUZ99100.1"/>
    </source>
</evidence>
<dbReference type="GO" id="GO:0004435">
    <property type="term" value="F:phosphatidylinositol-4,5-bisphosphate phospholipase C activity"/>
    <property type="evidence" value="ECO:0007669"/>
    <property type="project" value="UniProtKB-EC"/>
</dbReference>
<dbReference type="PRINTS" id="PR00390">
    <property type="entry name" value="PHPHLIPASEC"/>
</dbReference>
<proteinExistence type="predicted"/>
<dbReference type="InterPro" id="IPR015359">
    <property type="entry name" value="PLC_EF-hand-like"/>
</dbReference>
<evidence type="ECO:0000256" key="6">
    <source>
        <dbReference type="ARBA" id="ARBA00022963"/>
    </source>
</evidence>
<evidence type="ECO:0000256" key="5">
    <source>
        <dbReference type="ARBA" id="ARBA00022801"/>
    </source>
</evidence>
<feature type="compositionally biased region" description="Acidic residues" evidence="10">
    <location>
        <begin position="292"/>
        <end position="301"/>
    </location>
</feature>
<dbReference type="EMBL" id="MVGT01004544">
    <property type="protein sequence ID" value="OUZ99100.1"/>
    <property type="molecule type" value="Genomic_DNA"/>
</dbReference>
<dbReference type="Pfam" id="PF00387">
    <property type="entry name" value="PI-PLC-Y"/>
    <property type="match status" value="1"/>
</dbReference>
<dbReference type="EC" id="3.1.4.11" evidence="3 9"/>
<dbReference type="GO" id="GO:0016042">
    <property type="term" value="P:lipid catabolic process"/>
    <property type="evidence" value="ECO:0007669"/>
    <property type="project" value="UniProtKB-KW"/>
</dbReference>
<feature type="domain" description="PI-PLC Y-box" evidence="12">
    <location>
        <begin position="343"/>
        <end position="429"/>
    </location>
</feature>
<dbReference type="CDD" id="cd08599">
    <property type="entry name" value="PI-PLCc_plant"/>
    <property type="match status" value="1"/>
</dbReference>
<keyword evidence="8" id="KW-0807">Transducer</keyword>
<dbReference type="Pfam" id="PF09279">
    <property type="entry name" value="EF-hand_like"/>
    <property type="match status" value="1"/>
</dbReference>
<evidence type="ECO:0000256" key="9">
    <source>
        <dbReference type="RuleBase" id="RU361133"/>
    </source>
</evidence>
<dbReference type="FunFam" id="2.60.40.150:FF:000060">
    <property type="entry name" value="Phosphoinositide phospholipase C"/>
    <property type="match status" value="1"/>
</dbReference>
<protein>
    <recommendedName>
        <fullName evidence="3 9">Phosphoinositide phospholipase C</fullName>
        <ecNumber evidence="3 9">3.1.4.11</ecNumber>
    </recommendedName>
</protein>
<feature type="region of interest" description="Disordered" evidence="10">
    <location>
        <begin position="245"/>
        <end position="302"/>
    </location>
</feature>
<feature type="compositionally biased region" description="Basic and acidic residues" evidence="10">
    <location>
        <begin position="258"/>
        <end position="274"/>
    </location>
</feature>
<keyword evidence="5 9" id="KW-0378">Hydrolase</keyword>
<dbReference type="PROSITE" id="PS50007">
    <property type="entry name" value="PIPLC_X_DOMAIN"/>
    <property type="match status" value="1"/>
</dbReference>
<evidence type="ECO:0000256" key="4">
    <source>
        <dbReference type="ARBA" id="ARBA00022475"/>
    </source>
</evidence>
<dbReference type="PANTHER" id="PTHR10336">
    <property type="entry name" value="PHOSPHOINOSITIDE-SPECIFIC PHOSPHOLIPASE C FAMILY PROTEIN"/>
    <property type="match status" value="1"/>
</dbReference>
<keyword evidence="6 9" id="KW-0442">Lipid degradation</keyword>
<evidence type="ECO:0000259" key="12">
    <source>
        <dbReference type="PROSITE" id="PS50008"/>
    </source>
</evidence>
<keyword evidence="14" id="KW-1185">Reference proteome</keyword>
<keyword evidence="9" id="KW-0443">Lipid metabolism</keyword>
<evidence type="ECO:0000256" key="8">
    <source>
        <dbReference type="ARBA" id="ARBA00023224"/>
    </source>
</evidence>
<dbReference type="PANTHER" id="PTHR10336:SF154">
    <property type="entry name" value="PHOSPHOINOSITIDE PHOSPHOLIPASE C 2"/>
    <property type="match status" value="1"/>
</dbReference>
<dbReference type="GO" id="GO:0006950">
    <property type="term" value="P:response to stress"/>
    <property type="evidence" value="ECO:0007669"/>
    <property type="project" value="UniProtKB-ARBA"/>
</dbReference>
<keyword evidence="4" id="KW-1003">Cell membrane</keyword>
<dbReference type="InterPro" id="IPR011992">
    <property type="entry name" value="EF-hand-dom_pair"/>
</dbReference>
<dbReference type="CDD" id="cd00275">
    <property type="entry name" value="C2_PLC_like"/>
    <property type="match status" value="1"/>
</dbReference>
<dbReference type="InterPro" id="IPR000909">
    <property type="entry name" value="PLipase_C_PInositol-sp_X_dom"/>
</dbReference>